<dbReference type="AlphaFoldDB" id="A0A840E0H3"/>
<name>A0A840E0H3_9BACT</name>
<organism evidence="2 3">
    <name type="scientific">Neolewinella aquimaris</name>
    <dbReference type="NCBI Taxonomy" id="1835722"/>
    <lineage>
        <taxon>Bacteria</taxon>
        <taxon>Pseudomonadati</taxon>
        <taxon>Bacteroidota</taxon>
        <taxon>Saprospiria</taxon>
        <taxon>Saprospirales</taxon>
        <taxon>Lewinellaceae</taxon>
        <taxon>Neolewinella</taxon>
    </lineage>
</organism>
<evidence type="ECO:0000313" key="2">
    <source>
        <dbReference type="EMBL" id="MBB4077443.1"/>
    </source>
</evidence>
<feature type="chain" id="PRO_5032979566" evidence="1">
    <location>
        <begin position="27"/>
        <end position="617"/>
    </location>
</feature>
<reference evidence="2 3" key="1">
    <citation type="submission" date="2020-08" db="EMBL/GenBank/DDBJ databases">
        <title>Genomic Encyclopedia of Type Strains, Phase IV (KMG-IV): sequencing the most valuable type-strain genomes for metagenomic binning, comparative biology and taxonomic classification.</title>
        <authorList>
            <person name="Goeker M."/>
        </authorList>
    </citation>
    <scope>NUCLEOTIDE SEQUENCE [LARGE SCALE GENOMIC DNA]</scope>
    <source>
        <strain evidence="2 3">DSM 105137</strain>
    </source>
</reference>
<dbReference type="PANTHER" id="PTHR43737">
    <property type="entry name" value="BLL7424 PROTEIN"/>
    <property type="match status" value="1"/>
</dbReference>
<evidence type="ECO:0000313" key="3">
    <source>
        <dbReference type="Proteomes" id="UP000576209"/>
    </source>
</evidence>
<dbReference type="EMBL" id="JACIFF010000001">
    <property type="protein sequence ID" value="MBB4077443.1"/>
    <property type="molecule type" value="Genomic_DNA"/>
</dbReference>
<dbReference type="InterPro" id="IPR013783">
    <property type="entry name" value="Ig-like_fold"/>
</dbReference>
<keyword evidence="1" id="KW-0732">Signal</keyword>
<evidence type="ECO:0000256" key="1">
    <source>
        <dbReference type="SAM" id="SignalP"/>
    </source>
</evidence>
<keyword evidence="3" id="KW-1185">Reference proteome</keyword>
<dbReference type="Proteomes" id="UP000576209">
    <property type="component" value="Unassembled WGS sequence"/>
</dbReference>
<proteinExistence type="predicted"/>
<dbReference type="InterPro" id="IPR010869">
    <property type="entry name" value="DUF1501"/>
</dbReference>
<dbReference type="Gene3D" id="2.60.40.10">
    <property type="entry name" value="Immunoglobulins"/>
    <property type="match status" value="1"/>
</dbReference>
<gene>
    <name evidence="2" type="ORF">GGR28_000044</name>
</gene>
<dbReference type="RefSeq" id="WP_183493707.1">
    <property type="nucleotide sequence ID" value="NZ_JACIFF010000001.1"/>
</dbReference>
<sequence>MNRRNFLRRSGGLTLPLLSGMSGVRAASSSQLESLFSNVETDRVLVLVQLSGGNDGLNTLVPLDQLSNLNRVRPNVVLPETSLIDIKPGAAQAFHPQLGGFRDLFSEGKLGIVQSVGYPNQNRSHFRSTDIWSTASPADVELTQGWVGRYLENDNPDYPEGYPNTDAPHPLAITMGNAASETCQGTVTNVCQTINDPFNITYLAPGGDTALPATPYGDEVDFLRIAISQTNAYGTVIKEAADSGKQSATYPNTTFAQQLKNVATMIGGGLQTKLYVVQLGGFDTHAQQVTGDNTTGAHADLLDDLSEGITAFQRDIEARGLNDRVLGMTYSEFGRQVASNGSRGTDHGDAAPLFVFGGCGEGKVLGENPTIEPEVERGLAVPFQYDFRDIYGSILVDWFDVPEVSVRQIVYQDFNYVPVAASCRSAITLPVDYMSFTARGGDDHIALEWQTSEERNNKGFEVERSTDGRTFTYLSWQPSAQGSGGAGASYDYRDREVESGVLYYYRLRQVDHDGSFAVSSVVSARLRGHGAGKLTVGLPHPNPVYDRTAVKVYTPVDTIVRYSVHDAVGRRVITDSQALSGGRDTLLEIRAGRLPGGVYTIQFDFDQHRVARRIVVK</sequence>
<dbReference type="PANTHER" id="PTHR43737:SF1">
    <property type="entry name" value="DUF1501 DOMAIN-CONTAINING PROTEIN"/>
    <property type="match status" value="1"/>
</dbReference>
<protein>
    <submittedName>
        <fullName evidence="2">Uncharacterized protein (DUF1501 family)</fullName>
    </submittedName>
</protein>
<dbReference type="Pfam" id="PF07394">
    <property type="entry name" value="DUF1501"/>
    <property type="match status" value="1"/>
</dbReference>
<feature type="signal peptide" evidence="1">
    <location>
        <begin position="1"/>
        <end position="26"/>
    </location>
</feature>
<accession>A0A840E0H3</accession>
<comment type="caution">
    <text evidence="2">The sequence shown here is derived from an EMBL/GenBank/DDBJ whole genome shotgun (WGS) entry which is preliminary data.</text>
</comment>